<dbReference type="Ensembl" id="ENSCVAT00000005581.1">
    <property type="protein sequence ID" value="ENSCVAP00000006089.1"/>
    <property type="gene ID" value="ENSCVAG00000007580.1"/>
</dbReference>
<dbReference type="Gene3D" id="1.20.1070.10">
    <property type="entry name" value="Rhodopsin 7-helix transmembrane proteins"/>
    <property type="match status" value="1"/>
</dbReference>
<feature type="domain" description="G-protein coupled receptors family 1 profile" evidence="11">
    <location>
        <begin position="38"/>
        <end position="279"/>
    </location>
</feature>
<keyword evidence="5" id="KW-0297">G-protein coupled receptor</keyword>
<evidence type="ECO:0000256" key="2">
    <source>
        <dbReference type="ARBA" id="ARBA00022475"/>
    </source>
</evidence>
<keyword evidence="13" id="KW-1185">Reference proteome</keyword>
<evidence type="ECO:0000313" key="13">
    <source>
        <dbReference type="Proteomes" id="UP000265020"/>
    </source>
</evidence>
<protein>
    <recommendedName>
        <fullName evidence="11">G-protein coupled receptors family 1 profile domain-containing protein</fullName>
    </recommendedName>
</protein>
<keyword evidence="2" id="KW-1003">Cell membrane</keyword>
<proteinExistence type="predicted"/>
<reference evidence="12" key="2">
    <citation type="submission" date="2025-09" db="UniProtKB">
        <authorList>
            <consortium name="Ensembl"/>
        </authorList>
    </citation>
    <scope>IDENTIFICATION</scope>
</reference>
<feature type="transmembrane region" description="Helical" evidence="10">
    <location>
        <begin position="27"/>
        <end position="49"/>
    </location>
</feature>
<dbReference type="OMA" id="IEVITEC"/>
<dbReference type="GO" id="GO:0045028">
    <property type="term" value="F:G protein-coupled purinergic nucleotide receptor activity"/>
    <property type="evidence" value="ECO:0007669"/>
    <property type="project" value="TreeGrafter"/>
</dbReference>
<feature type="transmembrane region" description="Helical" evidence="10">
    <location>
        <begin position="264"/>
        <end position="282"/>
    </location>
</feature>
<feature type="transmembrane region" description="Helical" evidence="10">
    <location>
        <begin position="61"/>
        <end position="80"/>
    </location>
</feature>
<feature type="transmembrane region" description="Helical" evidence="10">
    <location>
        <begin position="172"/>
        <end position="194"/>
    </location>
</feature>
<feature type="compositionally biased region" description="Polar residues" evidence="9">
    <location>
        <begin position="314"/>
        <end position="329"/>
    </location>
</feature>
<sequence>MNGTNSALMNRTNSCEPVNNLANTFFIVLYSVMFLVILNGFTLRVYFCVAQHRPSSSVTIYLKNLAASDFLISLCLPLRIMNFASNSTLIRQVYCNFGAAAFYLNMYASILFMGFIAIVHPLGNHFFQKARAAYIISISTWGLLLAMTSSYVSQYLKCISLKTDLGLHWHNLTVFLNTTLFLNTSAAVLFSSGLALKRFLRSRSDPKLSQDSRRVVLSVTTMALAYMLSFVPYHVLRTPYTLTQNDFIKNCNTRRQLFLGKESTLFLSLLHVCLDPLLFFNLDAPFRVRVRRLLPCSRYQAAIAEEQVVEEEISQNGDGKQDAAYNNSKYEQELT</sequence>
<dbReference type="InterPro" id="IPR000276">
    <property type="entry name" value="GPCR_Rhodpsn"/>
</dbReference>
<dbReference type="PRINTS" id="PR00237">
    <property type="entry name" value="GPCRRHODOPSN"/>
</dbReference>
<dbReference type="Pfam" id="PF00001">
    <property type="entry name" value="7tm_1"/>
    <property type="match status" value="1"/>
</dbReference>
<comment type="subcellular location">
    <subcellularLocation>
        <location evidence="1">Cell membrane</location>
        <topology evidence="1">Multi-pass membrane protein</topology>
    </subcellularLocation>
</comment>
<evidence type="ECO:0000256" key="7">
    <source>
        <dbReference type="ARBA" id="ARBA00023170"/>
    </source>
</evidence>
<evidence type="ECO:0000256" key="5">
    <source>
        <dbReference type="ARBA" id="ARBA00023040"/>
    </source>
</evidence>
<feature type="transmembrane region" description="Helical" evidence="10">
    <location>
        <begin position="132"/>
        <end position="152"/>
    </location>
</feature>
<keyword evidence="6 10" id="KW-0472">Membrane</keyword>
<evidence type="ECO:0000313" key="12">
    <source>
        <dbReference type="Ensembl" id="ENSCVAP00000006089.1"/>
    </source>
</evidence>
<feature type="transmembrane region" description="Helical" evidence="10">
    <location>
        <begin position="215"/>
        <end position="236"/>
    </location>
</feature>
<dbReference type="PANTHER" id="PTHR24233:SF9">
    <property type="match status" value="1"/>
</dbReference>
<feature type="transmembrane region" description="Helical" evidence="10">
    <location>
        <begin position="100"/>
        <end position="120"/>
    </location>
</feature>
<keyword evidence="3 10" id="KW-0812">Transmembrane</keyword>
<dbReference type="GO" id="GO:0005886">
    <property type="term" value="C:plasma membrane"/>
    <property type="evidence" value="ECO:0007669"/>
    <property type="project" value="UniProtKB-SubCell"/>
</dbReference>
<reference evidence="12" key="1">
    <citation type="submission" date="2025-08" db="UniProtKB">
        <authorList>
            <consortium name="Ensembl"/>
        </authorList>
    </citation>
    <scope>IDENTIFICATION</scope>
</reference>
<dbReference type="GeneTree" id="ENSGT01110000267167"/>
<dbReference type="PRINTS" id="PR01157">
    <property type="entry name" value="P2YPURNOCPTR"/>
</dbReference>
<evidence type="ECO:0000256" key="4">
    <source>
        <dbReference type="ARBA" id="ARBA00022989"/>
    </source>
</evidence>
<evidence type="ECO:0000256" key="8">
    <source>
        <dbReference type="ARBA" id="ARBA00023224"/>
    </source>
</evidence>
<organism evidence="12 13">
    <name type="scientific">Cyprinodon variegatus</name>
    <name type="common">Sheepshead minnow</name>
    <dbReference type="NCBI Taxonomy" id="28743"/>
    <lineage>
        <taxon>Eukaryota</taxon>
        <taxon>Metazoa</taxon>
        <taxon>Chordata</taxon>
        <taxon>Craniata</taxon>
        <taxon>Vertebrata</taxon>
        <taxon>Euteleostomi</taxon>
        <taxon>Actinopterygii</taxon>
        <taxon>Neopterygii</taxon>
        <taxon>Teleostei</taxon>
        <taxon>Neoteleostei</taxon>
        <taxon>Acanthomorphata</taxon>
        <taxon>Ovalentaria</taxon>
        <taxon>Atherinomorphae</taxon>
        <taxon>Cyprinodontiformes</taxon>
        <taxon>Cyprinodontidae</taxon>
        <taxon>Cyprinodon</taxon>
    </lineage>
</organism>
<name>A0A3Q2CLA1_CYPVA</name>
<dbReference type="Proteomes" id="UP000265020">
    <property type="component" value="Unassembled WGS sequence"/>
</dbReference>
<dbReference type="PROSITE" id="PS50262">
    <property type="entry name" value="G_PROTEIN_RECEP_F1_2"/>
    <property type="match status" value="1"/>
</dbReference>
<evidence type="ECO:0000256" key="10">
    <source>
        <dbReference type="SAM" id="Phobius"/>
    </source>
</evidence>
<keyword evidence="4 10" id="KW-1133">Transmembrane helix</keyword>
<evidence type="ECO:0000256" key="3">
    <source>
        <dbReference type="ARBA" id="ARBA00022692"/>
    </source>
</evidence>
<keyword evidence="8" id="KW-0807">Transducer</keyword>
<dbReference type="InterPro" id="IPR017452">
    <property type="entry name" value="GPCR_Rhodpsn_7TM"/>
</dbReference>
<evidence type="ECO:0000256" key="1">
    <source>
        <dbReference type="ARBA" id="ARBA00004651"/>
    </source>
</evidence>
<evidence type="ECO:0000256" key="6">
    <source>
        <dbReference type="ARBA" id="ARBA00023136"/>
    </source>
</evidence>
<keyword evidence="7" id="KW-0675">Receptor</keyword>
<accession>A0A3Q2CLA1</accession>
<evidence type="ECO:0000259" key="11">
    <source>
        <dbReference type="PROSITE" id="PS50262"/>
    </source>
</evidence>
<dbReference type="AlphaFoldDB" id="A0A3Q2CLA1"/>
<dbReference type="SUPFAM" id="SSF81321">
    <property type="entry name" value="Family A G protein-coupled receptor-like"/>
    <property type="match status" value="1"/>
</dbReference>
<evidence type="ECO:0000256" key="9">
    <source>
        <dbReference type="SAM" id="MobiDB-lite"/>
    </source>
</evidence>
<dbReference type="STRING" id="28743.ENSCVAP00000006089"/>
<feature type="region of interest" description="Disordered" evidence="9">
    <location>
        <begin position="312"/>
        <end position="335"/>
    </location>
</feature>
<dbReference type="PANTHER" id="PTHR24233">
    <property type="entry name" value="P2Y PURINOCEPTOR-RELATED G-PROTEIN COUPLED RECEPTOR"/>
    <property type="match status" value="1"/>
</dbReference>